<sequence>MTLQEVKILASQGEGLTLEFKKKAAFPDKIVRELIALANTEGGVLLLGVDDDGTVSGQRYIEEEVFVMQKAIKELIFPALPYELETVKINEKKGVALFKVFKSQERPHYILSQNRKRAFVRVADRTVQASKEVWEILRKGRNPRDIVFTYGQKEEILMKLLEESGKITLQDFMKAAKLPKFLASKTLVRLVLANVLKVHPQENEDFFTLKN</sequence>
<dbReference type="EMBL" id="FOVW01000015">
    <property type="protein sequence ID" value="SFO78981.1"/>
    <property type="molecule type" value="Genomic_DNA"/>
</dbReference>
<dbReference type="Gene3D" id="3.30.950.30">
    <property type="entry name" value="Schlafen, AAA domain"/>
    <property type="match status" value="1"/>
</dbReference>
<organism evidence="2 3">
    <name type="scientific">Algoriphagus ornithinivorans</name>
    <dbReference type="NCBI Taxonomy" id="226506"/>
    <lineage>
        <taxon>Bacteria</taxon>
        <taxon>Pseudomonadati</taxon>
        <taxon>Bacteroidota</taxon>
        <taxon>Cytophagia</taxon>
        <taxon>Cytophagales</taxon>
        <taxon>Cyclobacteriaceae</taxon>
        <taxon>Algoriphagus</taxon>
    </lineage>
</organism>
<evidence type="ECO:0000313" key="2">
    <source>
        <dbReference type="EMBL" id="SFO78981.1"/>
    </source>
</evidence>
<dbReference type="GO" id="GO:0003677">
    <property type="term" value="F:DNA binding"/>
    <property type="evidence" value="ECO:0007669"/>
    <property type="project" value="UniProtKB-KW"/>
</dbReference>
<dbReference type="PANTHER" id="PTHR30595:SF6">
    <property type="entry name" value="SCHLAFEN ALBA-2 DOMAIN-CONTAINING PROTEIN"/>
    <property type="match status" value="1"/>
</dbReference>
<dbReference type="RefSeq" id="WP_091655685.1">
    <property type="nucleotide sequence ID" value="NZ_FOVW01000015.1"/>
</dbReference>
<proteinExistence type="predicted"/>
<dbReference type="AlphaFoldDB" id="A0A1I5K2X3"/>
<keyword evidence="3" id="KW-1185">Reference proteome</keyword>
<dbReference type="Proteomes" id="UP000199564">
    <property type="component" value="Unassembled WGS sequence"/>
</dbReference>
<keyword evidence="2" id="KW-0238">DNA-binding</keyword>
<gene>
    <name evidence="2" type="ORF">SAMN04488519_11518</name>
</gene>
<dbReference type="STRING" id="226506.SAMN04488519_11518"/>
<name>A0A1I5K2X3_9BACT</name>
<dbReference type="PANTHER" id="PTHR30595">
    <property type="entry name" value="GLPR-RELATED TRANSCRIPTIONAL REPRESSOR"/>
    <property type="match status" value="1"/>
</dbReference>
<reference evidence="3" key="1">
    <citation type="submission" date="2016-10" db="EMBL/GenBank/DDBJ databases">
        <authorList>
            <person name="Varghese N."/>
            <person name="Submissions S."/>
        </authorList>
    </citation>
    <scope>NUCLEOTIDE SEQUENCE [LARGE SCALE GENOMIC DNA]</scope>
    <source>
        <strain evidence="3">DSM 15282</strain>
    </source>
</reference>
<dbReference type="Pfam" id="PF04326">
    <property type="entry name" value="SLFN_AlbA_2"/>
    <property type="match status" value="1"/>
</dbReference>
<accession>A0A1I5K2X3</accession>
<dbReference type="InterPro" id="IPR038461">
    <property type="entry name" value="Schlafen_AlbA_2_dom_sf"/>
</dbReference>
<dbReference type="InterPro" id="IPR007421">
    <property type="entry name" value="Schlafen_AlbA_2_dom"/>
</dbReference>
<protein>
    <submittedName>
        <fullName evidence="2">Putative DNA-binding domain-containing protein</fullName>
    </submittedName>
</protein>
<feature type="domain" description="Schlafen AlbA-2" evidence="1">
    <location>
        <begin position="14"/>
        <end position="129"/>
    </location>
</feature>
<evidence type="ECO:0000313" key="3">
    <source>
        <dbReference type="Proteomes" id="UP000199564"/>
    </source>
</evidence>
<evidence type="ECO:0000259" key="1">
    <source>
        <dbReference type="Pfam" id="PF04326"/>
    </source>
</evidence>